<keyword evidence="3" id="KW-1185">Reference proteome</keyword>
<sequence>MDEPELLEFYHVQLLKAMEDFGTGGDFPMTTFLAHYTLARCDYMRYMLGRGWTACSAADAAIVDAVDKDLQRLDQGQVLPTEGGGPFYGLSPCQEAKVGPSGFHPTQRAKEVMNADQLADIARHKSRAALLRLLAASFRSVASAASLELCFIRPQARFTGTAADLQVLGDRAMAVPADVQEEIKELLDPANTTGVHVKLEKILLSLEKVGLAYKAMISPREIMCHPENRGTSMCNAHNVHLKGTQVLQSGLKKDLLPPNSLGIELAVGPDERSKQLRANQQMIGQSKGMLAPLQGGERFLSLASSHFNQFCRALDHGCTKADGTQLHMTPEIKALVESGWQWTMLKAEAAVMFPDLPAFCSMSMNAHNSNTILTNELEAMMELAALHRSGMRMQDAVQAVCQSSPSCKAYIDDCAQFMRLYSGGDTFPMLLWLDGFCKASGHSLLVGEENTNLLAHYNFRLPGCQLNFLRIALLATILSSKRHQDGISKLVFKSDFDKLKGKSTTLAMEDLLSQGWASCQKVANKALGEMSFGKFCVRLVLHALQKEKFEKFSRDGLSFDSFQAIVEELSVDLEGGEHVPSSSVAAVKATDADKVKDLLKASPDEVAMLQNSHISVGKNYMHKDYKEQVFALEGIKDGCGVFKHVPLFGETLEVVASVEELKDWKSTKKEMCQLCPRDVIKDRLPEACPLVLDEWDKMCASYLLAEAYKENNKANVDMVAFTKFPNGLLALRKLKVKELQLYPVGTLAKVKDQHKTDDLLAKGAILVKFKGVAYQVQGFKAYNPIKSEEAGVVCAYFYVKATEDEQEANLQVIWKTYKDLIIPVLENPKQVAEQTPLLKGKDVSATPPAKKALDYMVQLKQEADSGSGLEKKDEQPGEPVSEHEFTNAPWHMPSSTPVQSSPLPKARPVGTTEHTVQKKEVAEESETANKSVSHNSKTQGMAATSDATQGTEESKNQKDYTTVSPDQVPLQQEQGSQPCGSRPKLISSPQDMWKQLYGDGGILTKQEPKNQKNDEVRAWNGWAMKMGLLLLAWCNHESPRAKKMLSTYCQNKKMKLIMAAIKEKVEMHGWMRMELSGAEGFVVWQRDDQGKEHIVYDSNRLVVNDPLMKKLFTAWMLKEGHNYCKAAAVIPAMTQWSVEDIIQEVKHLEVILEMRKESKVKDAMVKCLVAKLQTIDSVPPSTYVKVMECFSSCSLPEEIKEQLADALEEKSADTMEGHLRLQTCPQSMINVFNYLSKTEWEKIQELTFAEACSVLVARLRKAGLKSMKEKTKKHATSFLVYLQEKQAHHLPTAGEFYKLAETVRDTFKASLQAPAVGSYNKYPLTPQELGEDCSICFQEFMRKVYGDDLPARIPPEVAGAVLSVASNKGVRNSHKTLVPTSSAAKMSKGSSEVDQGLCKGLLTIVEGLGGMLLKAKEMDACNIQMLQGQKLSNAASSDSLCQTDSQEISPSTKALPAPVAKPALALTNGDEPGTTPTTPEVVGENGKKVNDRQQQKDLEDYEQEAFALLEARQRTRMKRPCASSEMLSEQSAPKAKSQKVNEEKAPKQESSKKNKNVKKRQGFGCLRCRGNMNGCSSCSKSTFVGKKFYSREEWVHYHQKQNAKRK</sequence>
<feature type="region of interest" description="Disordered" evidence="1">
    <location>
        <begin position="1515"/>
        <end position="1556"/>
    </location>
</feature>
<feature type="compositionally biased region" description="Polar residues" evidence="1">
    <location>
        <begin position="893"/>
        <end position="902"/>
    </location>
</feature>
<feature type="compositionally biased region" description="Polar residues" evidence="1">
    <location>
        <begin position="928"/>
        <end position="951"/>
    </location>
</feature>
<feature type="compositionally biased region" description="Basic and acidic residues" evidence="1">
    <location>
        <begin position="869"/>
        <end position="885"/>
    </location>
</feature>
<feature type="region of interest" description="Disordered" evidence="1">
    <location>
        <begin position="862"/>
        <end position="984"/>
    </location>
</feature>
<feature type="region of interest" description="Disordered" evidence="1">
    <location>
        <begin position="1464"/>
        <end position="1497"/>
    </location>
</feature>
<reference evidence="2 3" key="1">
    <citation type="submission" date="2024-02" db="EMBL/GenBank/DDBJ databases">
        <authorList>
            <person name="Chen Y."/>
            <person name="Shah S."/>
            <person name="Dougan E. K."/>
            <person name="Thang M."/>
            <person name="Chan C."/>
        </authorList>
    </citation>
    <scope>NUCLEOTIDE SEQUENCE [LARGE SCALE GENOMIC DNA]</scope>
</reference>
<dbReference type="EMBL" id="CAXAMM010014647">
    <property type="protein sequence ID" value="CAK9034311.1"/>
    <property type="molecule type" value="Genomic_DNA"/>
</dbReference>
<feature type="compositionally biased region" description="Basic and acidic residues" evidence="1">
    <location>
        <begin position="1539"/>
        <end position="1552"/>
    </location>
</feature>
<feature type="compositionally biased region" description="Polar residues" evidence="1">
    <location>
        <begin position="959"/>
        <end position="979"/>
    </location>
</feature>
<feature type="compositionally biased region" description="Basic and acidic residues" evidence="1">
    <location>
        <begin position="1485"/>
        <end position="1497"/>
    </location>
</feature>
<evidence type="ECO:0000256" key="1">
    <source>
        <dbReference type="SAM" id="MobiDB-lite"/>
    </source>
</evidence>
<protein>
    <recommendedName>
        <fullName evidence="4">PARP</fullName>
    </recommendedName>
</protein>
<evidence type="ECO:0000313" key="3">
    <source>
        <dbReference type="Proteomes" id="UP001642464"/>
    </source>
</evidence>
<proteinExistence type="predicted"/>
<name>A0ABP0L692_9DINO</name>
<comment type="caution">
    <text evidence="2">The sequence shown here is derived from an EMBL/GenBank/DDBJ whole genome shotgun (WGS) entry which is preliminary data.</text>
</comment>
<dbReference type="Proteomes" id="UP001642464">
    <property type="component" value="Unassembled WGS sequence"/>
</dbReference>
<accession>A0ABP0L692</accession>
<organism evidence="2 3">
    <name type="scientific">Durusdinium trenchii</name>
    <dbReference type="NCBI Taxonomy" id="1381693"/>
    <lineage>
        <taxon>Eukaryota</taxon>
        <taxon>Sar</taxon>
        <taxon>Alveolata</taxon>
        <taxon>Dinophyceae</taxon>
        <taxon>Suessiales</taxon>
        <taxon>Symbiodiniaceae</taxon>
        <taxon>Durusdinium</taxon>
    </lineage>
</organism>
<evidence type="ECO:0008006" key="4">
    <source>
        <dbReference type="Google" id="ProtNLM"/>
    </source>
</evidence>
<gene>
    <name evidence="2" type="ORF">SCF082_LOCUS20809</name>
</gene>
<feature type="compositionally biased region" description="Low complexity" evidence="1">
    <location>
        <begin position="1464"/>
        <end position="1484"/>
    </location>
</feature>
<evidence type="ECO:0000313" key="2">
    <source>
        <dbReference type="EMBL" id="CAK9034311.1"/>
    </source>
</evidence>